<feature type="region of interest" description="Disordered" evidence="1">
    <location>
        <begin position="1"/>
        <end position="22"/>
    </location>
</feature>
<comment type="caution">
    <text evidence="2">The sequence shown here is derived from an EMBL/GenBank/DDBJ whole genome shotgun (WGS) entry which is preliminary data.</text>
</comment>
<dbReference type="EMBL" id="BMAT01012874">
    <property type="protein sequence ID" value="GFS00967.1"/>
    <property type="molecule type" value="Genomic_DNA"/>
</dbReference>
<organism evidence="2 3">
    <name type="scientific">Elysia marginata</name>
    <dbReference type="NCBI Taxonomy" id="1093978"/>
    <lineage>
        <taxon>Eukaryota</taxon>
        <taxon>Metazoa</taxon>
        <taxon>Spiralia</taxon>
        <taxon>Lophotrochozoa</taxon>
        <taxon>Mollusca</taxon>
        <taxon>Gastropoda</taxon>
        <taxon>Heterobranchia</taxon>
        <taxon>Euthyneura</taxon>
        <taxon>Panpulmonata</taxon>
        <taxon>Sacoglossa</taxon>
        <taxon>Placobranchoidea</taxon>
        <taxon>Plakobranchidae</taxon>
        <taxon>Elysia</taxon>
    </lineage>
</organism>
<reference evidence="2 3" key="1">
    <citation type="journal article" date="2021" name="Elife">
        <title>Chloroplast acquisition without the gene transfer in kleptoplastic sea slugs, Plakobranchus ocellatus.</title>
        <authorList>
            <person name="Maeda T."/>
            <person name="Takahashi S."/>
            <person name="Yoshida T."/>
            <person name="Shimamura S."/>
            <person name="Takaki Y."/>
            <person name="Nagai Y."/>
            <person name="Toyoda A."/>
            <person name="Suzuki Y."/>
            <person name="Arimoto A."/>
            <person name="Ishii H."/>
            <person name="Satoh N."/>
            <person name="Nishiyama T."/>
            <person name="Hasebe M."/>
            <person name="Maruyama T."/>
            <person name="Minagawa J."/>
            <person name="Obokata J."/>
            <person name="Shigenobu S."/>
        </authorList>
    </citation>
    <scope>NUCLEOTIDE SEQUENCE [LARGE SCALE GENOMIC DNA]</scope>
</reference>
<proteinExistence type="predicted"/>
<accession>A0AAV4HUT1</accession>
<name>A0AAV4HUT1_9GAST</name>
<evidence type="ECO:0000256" key="1">
    <source>
        <dbReference type="SAM" id="MobiDB-lite"/>
    </source>
</evidence>
<evidence type="ECO:0000313" key="2">
    <source>
        <dbReference type="EMBL" id="GFS00967.1"/>
    </source>
</evidence>
<keyword evidence="3" id="KW-1185">Reference proteome</keyword>
<dbReference type="AlphaFoldDB" id="A0AAV4HUT1"/>
<gene>
    <name evidence="2" type="ORF">ElyMa_006411600</name>
</gene>
<sequence>MNNKANITFSIPGVEKEDEENQNNFKKPIEHIDQTCALDTWTHMYTEDFSANESGRPWDLHMASWWHKRGRYNFKAELMAIKTTLEHIKKPKKTPAENKNTSYSVTLKLYYKG</sequence>
<evidence type="ECO:0000313" key="3">
    <source>
        <dbReference type="Proteomes" id="UP000762676"/>
    </source>
</evidence>
<protein>
    <submittedName>
        <fullName evidence="2">Uncharacterized protein</fullName>
    </submittedName>
</protein>
<dbReference type="Proteomes" id="UP000762676">
    <property type="component" value="Unassembled WGS sequence"/>
</dbReference>